<gene>
    <name evidence="2" type="ORF">EJV47_12440</name>
</gene>
<evidence type="ECO:0000313" key="2">
    <source>
        <dbReference type="EMBL" id="RTQ49619.1"/>
    </source>
</evidence>
<keyword evidence="2" id="KW-0808">Transferase</keyword>
<dbReference type="SUPFAM" id="SSF53383">
    <property type="entry name" value="PLP-dependent transferases"/>
    <property type="match status" value="1"/>
</dbReference>
<evidence type="ECO:0000259" key="1">
    <source>
        <dbReference type="Pfam" id="PF00155"/>
    </source>
</evidence>
<dbReference type="GO" id="GO:0030170">
    <property type="term" value="F:pyridoxal phosphate binding"/>
    <property type="evidence" value="ECO:0007669"/>
    <property type="project" value="InterPro"/>
</dbReference>
<evidence type="ECO:0000313" key="3">
    <source>
        <dbReference type="Proteomes" id="UP000282184"/>
    </source>
</evidence>
<dbReference type="InterPro" id="IPR051446">
    <property type="entry name" value="HTH_trans_reg/aminotransferase"/>
</dbReference>
<proteinExistence type="predicted"/>
<dbReference type="AlphaFoldDB" id="A0A3S0JGY9"/>
<dbReference type="Proteomes" id="UP000282184">
    <property type="component" value="Unassembled WGS sequence"/>
</dbReference>
<dbReference type="CDD" id="cd00609">
    <property type="entry name" value="AAT_like"/>
    <property type="match status" value="1"/>
</dbReference>
<sequence length="360" mass="38764">MIDLRYNYPVLPEQHEQFRAALAALPPAPDYLDTAPPDGYPADRQAAATWLALPDYPVEAAQVQLGTGGHQALLAVALAARLAGRTVVADAVTYNGFLSLAAQLSITVLPCPMDADGMLPAALDELCRRQSVRAVYLMPTLHNPLTTVMPLARRQELVAVARQHDLLLLDDGAYGFLEPRELPSLAHLAPERGFFVYSMSKPVGPGLKLAYLLAPAAYRPALTDAMRASSGSAVLFARLASRWLADGTLARLIARKQEVARQRQAVVQRVLGTLPYLTRPASFHIWLPLPAGTDLPALLTRLQAQGVEVLSSASYQVSPEQPQPGLRLALGAIHDEAELAEGLRRVARELAALPQPATAP</sequence>
<dbReference type="InterPro" id="IPR015421">
    <property type="entry name" value="PyrdxlP-dep_Trfase_major"/>
</dbReference>
<dbReference type="RefSeq" id="WP_126693478.1">
    <property type="nucleotide sequence ID" value="NZ_RXOF01000006.1"/>
</dbReference>
<dbReference type="OrthoDB" id="9808770at2"/>
<dbReference type="Gene3D" id="3.40.640.10">
    <property type="entry name" value="Type I PLP-dependent aspartate aminotransferase-like (Major domain)"/>
    <property type="match status" value="1"/>
</dbReference>
<comment type="caution">
    <text evidence="2">The sequence shown here is derived from an EMBL/GenBank/DDBJ whole genome shotgun (WGS) entry which is preliminary data.</text>
</comment>
<dbReference type="EMBL" id="RXOF01000006">
    <property type="protein sequence ID" value="RTQ49619.1"/>
    <property type="molecule type" value="Genomic_DNA"/>
</dbReference>
<dbReference type="Pfam" id="PF00155">
    <property type="entry name" value="Aminotran_1_2"/>
    <property type="match status" value="1"/>
</dbReference>
<keyword evidence="3" id="KW-1185">Reference proteome</keyword>
<feature type="domain" description="Aminotransferase class I/classII large" evidence="1">
    <location>
        <begin position="2"/>
        <end position="345"/>
    </location>
</feature>
<dbReference type="InterPro" id="IPR015424">
    <property type="entry name" value="PyrdxlP-dep_Trfase"/>
</dbReference>
<organism evidence="2 3">
    <name type="scientific">Hymenobacter gummosus</name>
    <dbReference type="NCBI Taxonomy" id="1776032"/>
    <lineage>
        <taxon>Bacteria</taxon>
        <taxon>Pseudomonadati</taxon>
        <taxon>Bacteroidota</taxon>
        <taxon>Cytophagia</taxon>
        <taxon>Cytophagales</taxon>
        <taxon>Hymenobacteraceae</taxon>
        <taxon>Hymenobacter</taxon>
    </lineage>
</organism>
<protein>
    <submittedName>
        <fullName evidence="2">PLP-dependent aminotransferase family protein</fullName>
    </submittedName>
</protein>
<keyword evidence="2" id="KW-0032">Aminotransferase</keyword>
<accession>A0A3S0JGY9</accession>
<dbReference type="InterPro" id="IPR004839">
    <property type="entry name" value="Aminotransferase_I/II_large"/>
</dbReference>
<dbReference type="PANTHER" id="PTHR46577">
    <property type="entry name" value="HTH-TYPE TRANSCRIPTIONAL REGULATORY PROTEIN GABR"/>
    <property type="match status" value="1"/>
</dbReference>
<name>A0A3S0JGY9_9BACT</name>
<dbReference type="PANTHER" id="PTHR46577:SF1">
    <property type="entry name" value="HTH-TYPE TRANSCRIPTIONAL REGULATORY PROTEIN GABR"/>
    <property type="match status" value="1"/>
</dbReference>
<reference evidence="2 3" key="1">
    <citation type="submission" date="2018-12" db="EMBL/GenBank/DDBJ databases">
        <title>Hymenobacter gummosus sp. nov., isolated from a spring.</title>
        <authorList>
            <person name="Nie L."/>
        </authorList>
    </citation>
    <scope>NUCLEOTIDE SEQUENCE [LARGE SCALE GENOMIC DNA]</scope>
    <source>
        <strain evidence="2 3">KCTC 52166</strain>
    </source>
</reference>
<dbReference type="GO" id="GO:0008483">
    <property type="term" value="F:transaminase activity"/>
    <property type="evidence" value="ECO:0007669"/>
    <property type="project" value="UniProtKB-KW"/>
</dbReference>